<keyword evidence="3" id="KW-1185">Reference proteome</keyword>
<dbReference type="RefSeq" id="WP_090303034.1">
    <property type="nucleotide sequence ID" value="NZ_FNFE01000001.1"/>
</dbReference>
<dbReference type="Pfam" id="PF24035">
    <property type="entry name" value="DUF7344"/>
    <property type="match status" value="1"/>
</dbReference>
<name>A0A1G8TMS2_9EURY</name>
<accession>A0A1G8TMS2</accession>
<proteinExistence type="predicted"/>
<dbReference type="Proteomes" id="UP000198882">
    <property type="component" value="Unassembled WGS sequence"/>
</dbReference>
<protein>
    <recommendedName>
        <fullName evidence="1">DUF7344 domain-containing protein</fullName>
    </recommendedName>
</protein>
<gene>
    <name evidence="2" type="ORF">SAMN04515672_0503</name>
</gene>
<reference evidence="3" key="1">
    <citation type="submission" date="2016-10" db="EMBL/GenBank/DDBJ databases">
        <authorList>
            <person name="Varghese N."/>
            <person name="Submissions S."/>
        </authorList>
    </citation>
    <scope>NUCLEOTIDE SEQUENCE [LARGE SCALE GENOMIC DNA]</scope>
    <source>
        <strain evidence="3">B4,CECT 8067,JCM 17497</strain>
    </source>
</reference>
<dbReference type="Gene3D" id="1.10.10.10">
    <property type="entry name" value="Winged helix-like DNA-binding domain superfamily/Winged helix DNA-binding domain"/>
    <property type="match status" value="1"/>
</dbReference>
<evidence type="ECO:0000313" key="3">
    <source>
        <dbReference type="Proteomes" id="UP000198882"/>
    </source>
</evidence>
<evidence type="ECO:0000259" key="1">
    <source>
        <dbReference type="Pfam" id="PF24035"/>
    </source>
</evidence>
<sequence>MKPRTQNPRKAEIDRSDVSSTQLFAALAEERRQYALGYLSQKTAAIQLGDLAEYIALKEGEPSYDRYQRIVVDLHHRHLPHLRDAGLVRYDDDAELLELAVDRDVVAPYLRLADHTE</sequence>
<dbReference type="InterPro" id="IPR055768">
    <property type="entry name" value="DUF7344"/>
</dbReference>
<dbReference type="EMBL" id="FNFE01000001">
    <property type="protein sequence ID" value="SDJ41980.1"/>
    <property type="molecule type" value="Genomic_DNA"/>
</dbReference>
<dbReference type="OrthoDB" id="177799at2157"/>
<dbReference type="AlphaFoldDB" id="A0A1G8TMS2"/>
<organism evidence="2 3">
    <name type="scientific">Natronorubrum texcoconense</name>
    <dbReference type="NCBI Taxonomy" id="1095776"/>
    <lineage>
        <taxon>Archaea</taxon>
        <taxon>Methanobacteriati</taxon>
        <taxon>Methanobacteriota</taxon>
        <taxon>Stenosarchaea group</taxon>
        <taxon>Halobacteria</taxon>
        <taxon>Halobacteriales</taxon>
        <taxon>Natrialbaceae</taxon>
        <taxon>Natronorubrum</taxon>
    </lineage>
</organism>
<feature type="domain" description="DUF7344" evidence="1">
    <location>
        <begin position="24"/>
        <end position="97"/>
    </location>
</feature>
<evidence type="ECO:0000313" key="2">
    <source>
        <dbReference type="EMBL" id="SDJ41980.1"/>
    </source>
</evidence>
<dbReference type="InterPro" id="IPR036388">
    <property type="entry name" value="WH-like_DNA-bd_sf"/>
</dbReference>